<dbReference type="InterPro" id="IPR014729">
    <property type="entry name" value="Rossmann-like_a/b/a_fold"/>
</dbReference>
<dbReference type="InterPro" id="IPR000924">
    <property type="entry name" value="Glu/Gln-tRNA-synth"/>
</dbReference>
<dbReference type="InterPro" id="IPR020058">
    <property type="entry name" value="Glu/Gln-tRNA-synth_Ib_cat-dom"/>
</dbReference>
<feature type="binding site" evidence="7">
    <location>
        <position position="189"/>
    </location>
    <ligand>
        <name>Zn(2+)</name>
        <dbReference type="ChEBI" id="CHEBI:29105"/>
    </ligand>
</feature>
<comment type="cofactor">
    <cofactor evidence="7">
        <name>Zn(2+)</name>
        <dbReference type="ChEBI" id="CHEBI:29105"/>
    </cofactor>
    <text evidence="7">Binds 1 zinc ion per subunit.</text>
</comment>
<dbReference type="PANTHER" id="PTHR43311:SF1">
    <property type="entry name" value="GLUTAMYL-Q TRNA(ASP) SYNTHETASE"/>
    <property type="match status" value="1"/>
</dbReference>
<organism evidence="10 11">
    <name type="scientific">Acinetobacter puyangensis</name>
    <dbReference type="NCBI Taxonomy" id="1096779"/>
    <lineage>
        <taxon>Bacteria</taxon>
        <taxon>Pseudomonadati</taxon>
        <taxon>Pseudomonadota</taxon>
        <taxon>Gammaproteobacteria</taxon>
        <taxon>Moraxellales</taxon>
        <taxon>Moraxellaceae</taxon>
        <taxon>Acinetobacter</taxon>
    </lineage>
</organism>
<feature type="binding site" evidence="7">
    <location>
        <position position="277"/>
    </location>
    <ligand>
        <name>L-glutamate</name>
        <dbReference type="ChEBI" id="CHEBI:29985"/>
    </ligand>
</feature>
<evidence type="ECO:0000256" key="1">
    <source>
        <dbReference type="ARBA" id="ARBA00022598"/>
    </source>
</evidence>
<evidence type="ECO:0000256" key="6">
    <source>
        <dbReference type="ARBA" id="ARBA00023146"/>
    </source>
</evidence>
<keyword evidence="4 7" id="KW-0862">Zinc</keyword>
<keyword evidence="11" id="KW-1185">Reference proteome</keyword>
<evidence type="ECO:0000256" key="5">
    <source>
        <dbReference type="ARBA" id="ARBA00022840"/>
    </source>
</evidence>
<dbReference type="GO" id="GO:0006400">
    <property type="term" value="P:tRNA modification"/>
    <property type="evidence" value="ECO:0007669"/>
    <property type="project" value="InterPro"/>
</dbReference>
<dbReference type="InterPro" id="IPR049940">
    <property type="entry name" value="GluQ/Sye"/>
</dbReference>
<evidence type="ECO:0000313" key="10">
    <source>
        <dbReference type="EMBL" id="SNX46023.1"/>
    </source>
</evidence>
<dbReference type="HAMAP" id="MF_01428">
    <property type="entry name" value="Glu_Q_tRNA_synth"/>
    <property type="match status" value="1"/>
</dbReference>
<keyword evidence="1 7" id="KW-0436">Ligase</keyword>
<feature type="binding site" evidence="7">
    <location>
        <begin position="97"/>
        <end position="101"/>
    </location>
    <ligand>
        <name>L-glutamate</name>
        <dbReference type="ChEBI" id="CHEBI:29985"/>
    </ligand>
</feature>
<proteinExistence type="inferred from homology"/>
<comment type="function">
    <text evidence="7">Catalyzes the tRNA-independent activation of glutamate in presence of ATP and the subsequent transfer of glutamate onto a tRNA(Asp). Glutamate is transferred on the 2-amino-5-(4,5-dihydroxy-2-cyclopenten-1-yl) moiety of the queuosine in the wobble position of the QUC anticodon.</text>
</comment>
<feature type="binding site" evidence="7">
    <location>
        <position position="318"/>
    </location>
    <ligand>
        <name>ATP</name>
        <dbReference type="ChEBI" id="CHEBI:30616"/>
    </ligand>
</feature>
<dbReference type="OrthoDB" id="9807503at2"/>
<dbReference type="FunFam" id="3.40.50.620:FF:000093">
    <property type="entry name" value="Glutamyl-Q tRNA(Asp) synthetase"/>
    <property type="match status" value="1"/>
</dbReference>
<keyword evidence="2 7" id="KW-0479">Metal-binding</keyword>
<dbReference type="Gene3D" id="3.40.50.620">
    <property type="entry name" value="HUPs"/>
    <property type="match status" value="1"/>
</dbReference>
<feature type="binding site" evidence="7">
    <location>
        <position position="259"/>
    </location>
    <ligand>
        <name>L-glutamate</name>
        <dbReference type="ChEBI" id="CHEBI:29985"/>
    </ligand>
</feature>
<feature type="domain" description="Glutamyl/glutaminyl-tRNA synthetase class Ib catalytic" evidence="9">
    <location>
        <begin position="97"/>
        <end position="329"/>
    </location>
</feature>
<dbReference type="Pfam" id="PF00749">
    <property type="entry name" value="tRNA-synt_1c"/>
    <property type="match status" value="1"/>
</dbReference>
<feature type="short sequence motif" description="'HIGH' region" evidence="7">
    <location>
        <begin position="100"/>
        <end position="110"/>
    </location>
</feature>
<keyword evidence="3 7" id="KW-0547">Nucleotide-binding</keyword>
<dbReference type="NCBIfam" id="TIGR03838">
    <property type="entry name" value="queuosine_YadB"/>
    <property type="match status" value="1"/>
</dbReference>
<gene>
    <name evidence="7" type="primary">gluQ</name>
    <name evidence="10" type="ORF">SAMN05421731_107110</name>
</gene>
<feature type="short sequence motif" description="'KMSKS' region" evidence="7">
    <location>
        <begin position="315"/>
        <end position="319"/>
    </location>
</feature>
<evidence type="ECO:0000259" key="9">
    <source>
        <dbReference type="Pfam" id="PF00749"/>
    </source>
</evidence>
<dbReference type="InterPro" id="IPR022380">
    <property type="entry name" value="Glu-Q_tRNA(Asp)_Synthase"/>
</dbReference>
<evidence type="ECO:0000256" key="3">
    <source>
        <dbReference type="ARBA" id="ARBA00022741"/>
    </source>
</evidence>
<dbReference type="RefSeq" id="WP_097079773.1">
    <property type="nucleotide sequence ID" value="NZ_BAABHT010000016.1"/>
</dbReference>
<dbReference type="SUPFAM" id="SSF52374">
    <property type="entry name" value="Nucleotidylyl transferase"/>
    <property type="match status" value="1"/>
</dbReference>
<evidence type="ECO:0000256" key="4">
    <source>
        <dbReference type="ARBA" id="ARBA00022833"/>
    </source>
</evidence>
<protein>
    <recommendedName>
        <fullName evidence="7">Glutamyl-Q tRNA(Asp) synthetase</fullName>
        <shortName evidence="7">Glu-Q-RSs</shortName>
        <ecNumber evidence="7">6.1.1.-</ecNumber>
    </recommendedName>
</protein>
<dbReference type="GO" id="GO:0005524">
    <property type="term" value="F:ATP binding"/>
    <property type="evidence" value="ECO:0007669"/>
    <property type="project" value="UniProtKB-KW"/>
</dbReference>
<name>A0A240ECP0_9GAMM</name>
<feature type="binding site" evidence="7">
    <location>
        <position position="202"/>
    </location>
    <ligand>
        <name>Zn(2+)</name>
        <dbReference type="ChEBI" id="CHEBI:29105"/>
    </ligand>
</feature>
<keyword evidence="6 7" id="KW-0030">Aminoacyl-tRNA synthetase</keyword>
<dbReference type="GO" id="GO:0006424">
    <property type="term" value="P:glutamyl-tRNA aminoacylation"/>
    <property type="evidence" value="ECO:0007669"/>
    <property type="project" value="InterPro"/>
</dbReference>
<keyword evidence="8" id="KW-0648">Protein biosynthesis</keyword>
<dbReference type="GO" id="GO:0004818">
    <property type="term" value="F:glutamate-tRNA ligase activity"/>
    <property type="evidence" value="ECO:0007669"/>
    <property type="project" value="TreeGrafter"/>
</dbReference>
<dbReference type="NCBIfam" id="NF004314">
    <property type="entry name" value="PRK05710.1-3"/>
    <property type="match status" value="1"/>
</dbReference>
<dbReference type="PRINTS" id="PR00987">
    <property type="entry name" value="TRNASYNTHGLU"/>
</dbReference>
<sequence length="378" mass="42748">MPKKHLPTAGQDSAVLFDHLPEKHNNSLSQQKDDALLHRYCTIDETPDTLPEKHSFTLAQRRNNVSLNHSCATNETVFPRSCATNETVFPRCSYIGRFAPSPTGPLHFGSLITAFASYCEAKSHGGKWLVRIEDTDIPRIYPHSESHILACLEAFHFESDAPILFQKERLEIYEDVLSQLQQNDLIYACQCTRKILGSNAIYSGTCRNLKLPFAHQAIRLKVADQDICFEDPLQGRHCSNLQQDLGDFILKRRDGIISYQLAVVVDDYLQGVTHVVRGADLLDNTARQIWLGQCLHYPALHYMHLPLAMNSQGQKLSKQNLAQALDIKQAPVLLAQAAQALQQPTLDLDHPEIMLKQAVQQWNRDLIPKQQHLTGNYQ</sequence>
<accession>A0A240ECP0</accession>
<feature type="binding site" evidence="7">
    <location>
        <position position="133"/>
    </location>
    <ligand>
        <name>L-glutamate</name>
        <dbReference type="ChEBI" id="CHEBI:29985"/>
    </ligand>
</feature>
<feature type="binding site" evidence="7">
    <location>
        <position position="191"/>
    </location>
    <ligand>
        <name>Zn(2+)</name>
        <dbReference type="ChEBI" id="CHEBI:29105"/>
    </ligand>
</feature>
<dbReference type="GO" id="GO:0008270">
    <property type="term" value="F:zinc ion binding"/>
    <property type="evidence" value="ECO:0007669"/>
    <property type="project" value="UniProtKB-UniRule"/>
</dbReference>
<dbReference type="EMBL" id="OANT01000007">
    <property type="protein sequence ID" value="SNX46023.1"/>
    <property type="molecule type" value="Genomic_DNA"/>
</dbReference>
<evidence type="ECO:0000256" key="7">
    <source>
        <dbReference type="HAMAP-Rule" id="MF_01428"/>
    </source>
</evidence>
<dbReference type="Proteomes" id="UP000219042">
    <property type="component" value="Unassembled WGS sequence"/>
</dbReference>
<comment type="similarity">
    <text evidence="7">Belongs to the class-I aminoacyl-tRNA synthetase family. GluQ subfamily.</text>
</comment>
<evidence type="ECO:0000313" key="11">
    <source>
        <dbReference type="Proteomes" id="UP000219042"/>
    </source>
</evidence>
<keyword evidence="5 7" id="KW-0067">ATP-binding</keyword>
<dbReference type="EC" id="6.1.1.-" evidence="7"/>
<reference evidence="11" key="1">
    <citation type="submission" date="2016-09" db="EMBL/GenBank/DDBJ databases">
        <authorList>
            <person name="Varghese N."/>
            <person name="Submissions S."/>
        </authorList>
    </citation>
    <scope>NUCLEOTIDE SEQUENCE [LARGE SCALE GENOMIC DNA]</scope>
    <source>
        <strain evidence="11">ANC 4466</strain>
    </source>
</reference>
<evidence type="ECO:0000256" key="2">
    <source>
        <dbReference type="ARBA" id="ARBA00022723"/>
    </source>
</evidence>
<feature type="binding site" evidence="7">
    <location>
        <position position="206"/>
    </location>
    <ligand>
        <name>Zn(2+)</name>
        <dbReference type="ChEBI" id="CHEBI:29105"/>
    </ligand>
</feature>
<evidence type="ECO:0000256" key="8">
    <source>
        <dbReference type="RuleBase" id="RU363037"/>
    </source>
</evidence>
<dbReference type="GO" id="GO:0005829">
    <property type="term" value="C:cytosol"/>
    <property type="evidence" value="ECO:0007669"/>
    <property type="project" value="TreeGrafter"/>
</dbReference>
<dbReference type="PANTHER" id="PTHR43311">
    <property type="entry name" value="GLUTAMATE--TRNA LIGASE"/>
    <property type="match status" value="1"/>
</dbReference>
<dbReference type="AlphaFoldDB" id="A0A240ECP0"/>